<dbReference type="PANTHER" id="PTHR43591">
    <property type="entry name" value="METHYLTRANSFERASE"/>
    <property type="match status" value="1"/>
</dbReference>
<accession>A0ABX9EFC7</accession>
<dbReference type="InterPro" id="IPR013216">
    <property type="entry name" value="Methyltransf_11"/>
</dbReference>
<keyword evidence="3" id="KW-1185">Reference proteome</keyword>
<keyword evidence="2" id="KW-0808">Transferase</keyword>
<evidence type="ECO:0000313" key="2">
    <source>
        <dbReference type="EMBL" id="RAS69887.1"/>
    </source>
</evidence>
<evidence type="ECO:0000259" key="1">
    <source>
        <dbReference type="Pfam" id="PF08241"/>
    </source>
</evidence>
<feature type="domain" description="Methyltransferase type 11" evidence="1">
    <location>
        <begin position="41"/>
        <end position="129"/>
    </location>
</feature>
<dbReference type="Proteomes" id="UP000248714">
    <property type="component" value="Unassembled WGS sequence"/>
</dbReference>
<reference evidence="2 3" key="1">
    <citation type="submission" date="2018-06" db="EMBL/GenBank/DDBJ databases">
        <title>Genomic Encyclopedia of Type Strains, Phase IV (KMG-IV): sequencing the most valuable type-strain genomes for metagenomic binning, comparative biology and taxonomic classification.</title>
        <authorList>
            <person name="Goeker M."/>
        </authorList>
    </citation>
    <scope>NUCLEOTIDE SEQUENCE [LARGE SCALE GENOMIC DNA]</scope>
    <source>
        <strain evidence="2 3">DSM 45479</strain>
    </source>
</reference>
<dbReference type="CDD" id="cd02440">
    <property type="entry name" value="AdoMet_MTases"/>
    <property type="match status" value="1"/>
</dbReference>
<dbReference type="InterPro" id="IPR029063">
    <property type="entry name" value="SAM-dependent_MTases_sf"/>
</dbReference>
<protein>
    <submittedName>
        <fullName evidence="2">Methyltransferase family protein</fullName>
    </submittedName>
</protein>
<dbReference type="SUPFAM" id="SSF53335">
    <property type="entry name" value="S-adenosyl-L-methionine-dependent methyltransferases"/>
    <property type="match status" value="1"/>
</dbReference>
<keyword evidence="2" id="KW-0489">Methyltransferase</keyword>
<comment type="caution">
    <text evidence="2">The sequence shown here is derived from an EMBL/GenBank/DDBJ whole genome shotgun (WGS) entry which is preliminary data.</text>
</comment>
<sequence>MTRYDAVEAASYRVAREIPLTGLASWRDAVEPYFLPGRTVLDLGAGTGLFVRAFAQWFPDVAVVAVEPSADMREASGLTMLAGDAYTIPVPDASVDVVWISTVIHHVRDLPAAGAELRRVLRPGGVVVLRSLFRERHEGVGLFRFFPEATRALSSFPTVSEVADGLGFAVDRLEPVAQVTALSLAEKASSLRWEADTLLRSLSEHEFEAGRARLLEAAAVETGPVVDHLDLLVLNAVRDAAGARTTTPGWTKSRSPRGGF</sequence>
<dbReference type="PANTHER" id="PTHR43591:SF24">
    <property type="entry name" value="2-METHOXY-6-POLYPRENYL-1,4-BENZOQUINOL METHYLASE, MITOCHONDRIAL"/>
    <property type="match status" value="1"/>
</dbReference>
<proteinExistence type="predicted"/>
<dbReference type="GO" id="GO:0008168">
    <property type="term" value="F:methyltransferase activity"/>
    <property type="evidence" value="ECO:0007669"/>
    <property type="project" value="UniProtKB-KW"/>
</dbReference>
<gene>
    <name evidence="2" type="ORF">C8D87_101187</name>
</gene>
<organism evidence="2 3">
    <name type="scientific">Lentzea atacamensis</name>
    <dbReference type="NCBI Taxonomy" id="531938"/>
    <lineage>
        <taxon>Bacteria</taxon>
        <taxon>Bacillati</taxon>
        <taxon>Actinomycetota</taxon>
        <taxon>Actinomycetes</taxon>
        <taxon>Pseudonocardiales</taxon>
        <taxon>Pseudonocardiaceae</taxon>
        <taxon>Lentzea</taxon>
    </lineage>
</organism>
<dbReference type="GO" id="GO:0032259">
    <property type="term" value="P:methylation"/>
    <property type="evidence" value="ECO:0007669"/>
    <property type="project" value="UniProtKB-KW"/>
</dbReference>
<dbReference type="Pfam" id="PF08241">
    <property type="entry name" value="Methyltransf_11"/>
    <property type="match status" value="1"/>
</dbReference>
<evidence type="ECO:0000313" key="3">
    <source>
        <dbReference type="Proteomes" id="UP000248714"/>
    </source>
</evidence>
<dbReference type="RefSeq" id="WP_112225173.1">
    <property type="nucleotide sequence ID" value="NZ_QLTT01000001.1"/>
</dbReference>
<dbReference type="EMBL" id="QLTT01000001">
    <property type="protein sequence ID" value="RAS69887.1"/>
    <property type="molecule type" value="Genomic_DNA"/>
</dbReference>
<name>A0ABX9EFC7_9PSEU</name>
<dbReference type="Gene3D" id="3.40.50.150">
    <property type="entry name" value="Vaccinia Virus protein VP39"/>
    <property type="match status" value="1"/>
</dbReference>